<gene>
    <name evidence="1" type="ORF">LTSEURB_1253</name>
</gene>
<reference evidence="1 2" key="1">
    <citation type="journal article" date="2011" name="BMC Genomics">
        <title>Genome sequencing reveals diversification of virulence factor content and possible host adaptation in distinct subpopulations of Salmonella enterica.</title>
        <authorList>
            <person name="den Bakker H.C."/>
            <person name="Moreno Switt A.I."/>
            <person name="Govoni G."/>
            <person name="Cummings C.A."/>
            <person name="Ranieri M.L."/>
            <person name="Degoricija L."/>
            <person name="Hoelzer K."/>
            <person name="Rodriguez-Rivera L.D."/>
            <person name="Brown S."/>
            <person name="Bolchacova E."/>
            <person name="Furtado M.R."/>
            <person name="Wiedmann M."/>
        </authorList>
    </citation>
    <scope>NUCLEOTIDE SEQUENCE [LARGE SCALE GENOMIC DNA]</scope>
    <source>
        <strain evidence="1 2">R8-2977</strain>
    </source>
</reference>
<accession>G5RSQ4</accession>
<dbReference type="EMBL" id="AFCW01000503">
    <property type="protein sequence ID" value="EHD05546.1"/>
    <property type="molecule type" value="Genomic_DNA"/>
</dbReference>
<proteinExistence type="predicted"/>
<protein>
    <submittedName>
        <fullName evidence="1">Uncharacterized protein</fullName>
    </submittedName>
</protein>
<sequence>MLPDKIYWAGVILRGRRGGRALSPAGFPSPVRGFGFAFAAPLS</sequence>
<evidence type="ECO:0000313" key="2">
    <source>
        <dbReference type="Proteomes" id="UP000004776"/>
    </source>
</evidence>
<dbReference type="Proteomes" id="UP000004776">
    <property type="component" value="Unassembled WGS sequence"/>
</dbReference>
<dbReference type="AlphaFoldDB" id="G5RSQ4"/>
<comment type="caution">
    <text evidence="1">The sequence shown here is derived from an EMBL/GenBank/DDBJ whole genome shotgun (WGS) entry which is preliminary data.</text>
</comment>
<organism evidence="1 2">
    <name type="scientific">Salmonella enterica subsp. enterica serovar Urbana str. R8-2977</name>
    <dbReference type="NCBI Taxonomy" id="913084"/>
    <lineage>
        <taxon>Bacteria</taxon>
        <taxon>Pseudomonadati</taxon>
        <taxon>Pseudomonadota</taxon>
        <taxon>Gammaproteobacteria</taxon>
        <taxon>Enterobacterales</taxon>
        <taxon>Enterobacteriaceae</taxon>
        <taxon>Salmonella</taxon>
    </lineage>
</organism>
<name>G5RSQ4_SALET</name>
<dbReference type="PATRIC" id="fig|913084.3.peg.928"/>
<evidence type="ECO:0000313" key="1">
    <source>
        <dbReference type="EMBL" id="EHD05546.1"/>
    </source>
</evidence>